<dbReference type="SUPFAM" id="SSF55008">
    <property type="entry name" value="HMA, heavy metal-associated domain"/>
    <property type="match status" value="1"/>
</dbReference>
<keyword evidence="5 11" id="KW-0479">Metal-binding</keyword>
<sequence length="91" mass="9561">MQKLLAAIALTAVVAPVWAATQTITLSVPGMTCAACPITVKKALSKVEGVSHVDVTFEKREAVVTFDDAKASVQKLTKATEDAGYPSSVKR</sequence>
<evidence type="ECO:0000256" key="6">
    <source>
        <dbReference type="ARBA" id="ARBA00022729"/>
    </source>
</evidence>
<keyword evidence="8 11" id="KW-0476">Mercury</keyword>
<dbReference type="NCBIfam" id="TIGR02052">
    <property type="entry name" value="MerP"/>
    <property type="match status" value="1"/>
</dbReference>
<dbReference type="PRINTS" id="PR00946">
    <property type="entry name" value="HGSCAVENGER"/>
</dbReference>
<dbReference type="InterPro" id="IPR006121">
    <property type="entry name" value="HMA_dom"/>
</dbReference>
<organism evidence="14 15">
    <name type="scientific">Ralstonia pickettii</name>
    <name type="common">Burkholderia pickettii</name>
    <dbReference type="NCBI Taxonomy" id="329"/>
    <lineage>
        <taxon>Bacteria</taxon>
        <taxon>Pseudomonadati</taxon>
        <taxon>Pseudomonadota</taxon>
        <taxon>Betaproteobacteria</taxon>
        <taxon>Burkholderiales</taxon>
        <taxon>Burkholderiaceae</taxon>
        <taxon>Ralstonia</taxon>
    </lineage>
</organism>
<feature type="signal peptide" evidence="12">
    <location>
        <begin position="1"/>
        <end position="19"/>
    </location>
</feature>
<evidence type="ECO:0000256" key="5">
    <source>
        <dbReference type="ARBA" id="ARBA00022723"/>
    </source>
</evidence>
<dbReference type="Gene3D" id="3.30.70.100">
    <property type="match status" value="1"/>
</dbReference>
<accession>A0ABM9ILA5</accession>
<keyword evidence="15" id="KW-1185">Reference proteome</keyword>
<evidence type="ECO:0000256" key="11">
    <source>
        <dbReference type="RuleBase" id="RU361212"/>
    </source>
</evidence>
<dbReference type="CDD" id="cd00371">
    <property type="entry name" value="HMA"/>
    <property type="match status" value="1"/>
</dbReference>
<evidence type="ECO:0000313" key="14">
    <source>
        <dbReference type="EMBL" id="CAJ0723258.1"/>
    </source>
</evidence>
<keyword evidence="6 12" id="KW-0732">Signal</keyword>
<comment type="subcellular location">
    <subcellularLocation>
        <location evidence="1 11">Periplasm</location>
    </subcellularLocation>
</comment>
<feature type="chain" id="PRO_5046810089" description="Periplasmic mercury ion-binding protein" evidence="12">
    <location>
        <begin position="20"/>
        <end position="91"/>
    </location>
</feature>
<comment type="similarity">
    <text evidence="2">Belongs to the MerP family.</text>
</comment>
<comment type="caution">
    <text evidence="14">The sequence shown here is derived from an EMBL/GenBank/DDBJ whole genome shotgun (WGS) entry which is preliminary data.</text>
</comment>
<evidence type="ECO:0000256" key="8">
    <source>
        <dbReference type="ARBA" id="ARBA00022914"/>
    </source>
</evidence>
<dbReference type="EMBL" id="CATWFT010000004">
    <property type="protein sequence ID" value="CAJ0723258.1"/>
    <property type="molecule type" value="Genomic_DNA"/>
</dbReference>
<comment type="function">
    <text evidence="10 11">Involved in mercury resistance. Acts as a mercury scavenger that specifically binds to a mercuric ion in the periplasm and probably passes it to the cytoplasmic mercuric reductase MerA via the mercuric transport protein MerT.</text>
</comment>
<dbReference type="PROSITE" id="PS01047">
    <property type="entry name" value="HMA_1"/>
    <property type="match status" value="1"/>
</dbReference>
<keyword evidence="7 11" id="KW-0574">Periplasm</keyword>
<dbReference type="InterPro" id="IPR006122">
    <property type="entry name" value="HMA_Cu_ion-bd"/>
</dbReference>
<name>A0ABM9ILA5_RALPI</name>
<dbReference type="InterPro" id="IPR017969">
    <property type="entry name" value="Heavy-metal-associated_CS"/>
</dbReference>
<evidence type="ECO:0000256" key="2">
    <source>
        <dbReference type="ARBA" id="ARBA00005938"/>
    </source>
</evidence>
<evidence type="ECO:0000256" key="1">
    <source>
        <dbReference type="ARBA" id="ARBA00004418"/>
    </source>
</evidence>
<evidence type="ECO:0000256" key="4">
    <source>
        <dbReference type="ARBA" id="ARBA00022466"/>
    </source>
</evidence>
<proteinExistence type="inferred from homology"/>
<dbReference type="InterPro" id="IPR011795">
    <property type="entry name" value="MerP"/>
</dbReference>
<evidence type="ECO:0000256" key="12">
    <source>
        <dbReference type="SAM" id="SignalP"/>
    </source>
</evidence>
<dbReference type="Pfam" id="PF00403">
    <property type="entry name" value="HMA"/>
    <property type="match status" value="1"/>
</dbReference>
<evidence type="ECO:0000256" key="7">
    <source>
        <dbReference type="ARBA" id="ARBA00022764"/>
    </source>
</evidence>
<dbReference type="InterPro" id="IPR036163">
    <property type="entry name" value="HMA_dom_sf"/>
</dbReference>
<comment type="subunit">
    <text evidence="3">Monomer.</text>
</comment>
<gene>
    <name evidence="11 14" type="primary">merP</name>
    <name evidence="14" type="ORF">R38712_01806</name>
</gene>
<dbReference type="Proteomes" id="UP001189303">
    <property type="component" value="Unassembled WGS sequence"/>
</dbReference>
<feature type="domain" description="HMA" evidence="13">
    <location>
        <begin position="22"/>
        <end position="88"/>
    </location>
</feature>
<keyword evidence="9" id="KW-0186">Copper</keyword>
<dbReference type="InterPro" id="IPR001802">
    <property type="entry name" value="MerP/CopZ"/>
</dbReference>
<keyword evidence="4 11" id="KW-0475">Mercuric resistance</keyword>
<reference evidence="14 15" key="1">
    <citation type="submission" date="2023-07" db="EMBL/GenBank/DDBJ databases">
        <authorList>
            <person name="Peeters C."/>
        </authorList>
    </citation>
    <scope>NUCLEOTIDE SEQUENCE [LARGE SCALE GENOMIC DNA]</scope>
    <source>
        <strain evidence="14 15">R-38712</strain>
    </source>
</reference>
<dbReference type="PANTHER" id="PTHR46594:SF4">
    <property type="entry name" value="P-TYPE CATION-TRANSPORTING ATPASE"/>
    <property type="match status" value="1"/>
</dbReference>
<evidence type="ECO:0000256" key="3">
    <source>
        <dbReference type="ARBA" id="ARBA00011245"/>
    </source>
</evidence>
<evidence type="ECO:0000256" key="10">
    <source>
        <dbReference type="ARBA" id="ARBA00045344"/>
    </source>
</evidence>
<dbReference type="PANTHER" id="PTHR46594">
    <property type="entry name" value="P-TYPE CATION-TRANSPORTING ATPASE"/>
    <property type="match status" value="1"/>
</dbReference>
<dbReference type="RefSeq" id="WP_316886772.1">
    <property type="nucleotide sequence ID" value="NZ_CATWFT010000004.1"/>
</dbReference>
<evidence type="ECO:0000259" key="13">
    <source>
        <dbReference type="PROSITE" id="PS50846"/>
    </source>
</evidence>
<evidence type="ECO:0000256" key="9">
    <source>
        <dbReference type="ARBA" id="ARBA00023008"/>
    </source>
</evidence>
<protein>
    <recommendedName>
        <fullName evidence="11">Periplasmic mercury ion-binding protein</fullName>
    </recommendedName>
</protein>
<dbReference type="NCBIfam" id="TIGR00003">
    <property type="entry name" value="copper ion binding protein"/>
    <property type="match status" value="1"/>
</dbReference>
<dbReference type="PROSITE" id="PS50846">
    <property type="entry name" value="HMA_2"/>
    <property type="match status" value="1"/>
</dbReference>
<evidence type="ECO:0000313" key="15">
    <source>
        <dbReference type="Proteomes" id="UP001189303"/>
    </source>
</evidence>